<dbReference type="EMBL" id="JAIFZM010000014">
    <property type="protein sequence ID" value="MCG3420453.1"/>
    <property type="molecule type" value="Genomic_DNA"/>
</dbReference>
<organism evidence="2 3">
    <name type="scientific">Oceanobacillus jordanicus</name>
    <dbReference type="NCBI Taxonomy" id="2867266"/>
    <lineage>
        <taxon>Bacteria</taxon>
        <taxon>Bacillati</taxon>
        <taxon>Bacillota</taxon>
        <taxon>Bacilli</taxon>
        <taxon>Bacillales</taxon>
        <taxon>Bacillaceae</taxon>
        <taxon>Oceanobacillus</taxon>
    </lineage>
</organism>
<comment type="caution">
    <text evidence="2">The sequence shown here is derived from an EMBL/GenBank/DDBJ whole genome shotgun (WGS) entry which is preliminary data.</text>
</comment>
<dbReference type="AlphaFoldDB" id="A0AAW5BAI8"/>
<evidence type="ECO:0008006" key="4">
    <source>
        <dbReference type="Google" id="ProtNLM"/>
    </source>
</evidence>
<protein>
    <recommendedName>
        <fullName evidence="4">Peptidyl-prolyl cis-trans isomerase</fullName>
    </recommendedName>
</protein>
<proteinExistence type="predicted"/>
<reference evidence="2 3" key="1">
    <citation type="journal article" date="2022" name="Evol. Bioinform. Online">
        <title>Draft Genome Sequence of Oceanobacillus jordanicus Strain GSFE11, a Halotolerant Plant Growth-Promoting Bacterial Endophyte Isolated From the Jordan Valley.</title>
        <authorList>
            <person name="Alhindi T."/>
            <person name="Albdaiwi R."/>
        </authorList>
    </citation>
    <scope>NUCLEOTIDE SEQUENCE [LARGE SCALE GENOMIC DNA]</scope>
    <source>
        <strain evidence="2 3">GSFE11</strain>
    </source>
</reference>
<keyword evidence="3" id="KW-1185">Reference proteome</keyword>
<name>A0AAW5BAI8_9BACI</name>
<evidence type="ECO:0000313" key="3">
    <source>
        <dbReference type="Proteomes" id="UP001199631"/>
    </source>
</evidence>
<dbReference type="Proteomes" id="UP001199631">
    <property type="component" value="Unassembled WGS sequence"/>
</dbReference>
<accession>A0AAW5BAI8</accession>
<sequence length="162" mass="18598">MIVPISGNVTYSITLDPTVWIFDDRKVLLEEAFNKKQEIQENDNELERASKRWDREVYQQNIKPPVNASIKKFEREKILTNSYVMPLEDFIANAEAKQSAESAILLAGDKEIKISLDALKDSYFLFAVDGKPLKEDGPVHLYFKDGSNREDPIKHISKIVIE</sequence>
<evidence type="ECO:0000313" key="2">
    <source>
        <dbReference type="EMBL" id="MCG3420453.1"/>
    </source>
</evidence>
<gene>
    <name evidence="2" type="ORF">K3T81_15005</name>
</gene>
<dbReference type="RefSeq" id="WP_106896548.1">
    <property type="nucleotide sequence ID" value="NZ_JAIFZM010000014.1"/>
</dbReference>
<feature type="coiled-coil region" evidence="1">
    <location>
        <begin position="29"/>
        <end position="56"/>
    </location>
</feature>
<keyword evidence="1" id="KW-0175">Coiled coil</keyword>
<evidence type="ECO:0000256" key="1">
    <source>
        <dbReference type="SAM" id="Coils"/>
    </source>
</evidence>